<dbReference type="SUPFAM" id="SSF140453">
    <property type="entry name" value="EsxAB dimer-like"/>
    <property type="match status" value="1"/>
</dbReference>
<keyword evidence="2" id="KW-1185">Reference proteome</keyword>
<dbReference type="Proteomes" id="UP000733379">
    <property type="component" value="Unassembled WGS sequence"/>
</dbReference>
<name>A0ABS6B6U6_9NOCA</name>
<dbReference type="Pfam" id="PF06013">
    <property type="entry name" value="WXG100"/>
    <property type="match status" value="1"/>
</dbReference>
<evidence type="ECO:0000313" key="2">
    <source>
        <dbReference type="Proteomes" id="UP000733379"/>
    </source>
</evidence>
<accession>A0ABS6B6U6</accession>
<gene>
    <name evidence="1" type="ORF">KO481_31290</name>
</gene>
<comment type="caution">
    <text evidence="1">The sequence shown here is derived from an EMBL/GenBank/DDBJ whole genome shotgun (WGS) entry which is preliminary data.</text>
</comment>
<proteinExistence type="predicted"/>
<dbReference type="RefSeq" id="WP_215922047.1">
    <property type="nucleotide sequence ID" value="NZ_JAHKNI010000012.1"/>
</dbReference>
<dbReference type="InterPro" id="IPR036689">
    <property type="entry name" value="ESAT-6-like_sf"/>
</dbReference>
<dbReference type="Gene3D" id="1.10.287.1060">
    <property type="entry name" value="ESAT-6-like"/>
    <property type="match status" value="1"/>
</dbReference>
<dbReference type="InterPro" id="IPR010310">
    <property type="entry name" value="T7SS_ESAT-6-like"/>
</dbReference>
<sequence>MSTELTVDLDRLDDIVTRLEGLAGYIHEHLDGLDDGVASLPGIWKSAGAQAYTDAHRRWEPNAREFAEGVAAMSDAAQSAHGRYTRVIDVNGRMLRG</sequence>
<reference evidence="1 2" key="1">
    <citation type="submission" date="2021-06" db="EMBL/GenBank/DDBJ databases">
        <title>Actinomycetes sequencing.</title>
        <authorList>
            <person name="Shan Q."/>
        </authorList>
    </citation>
    <scope>NUCLEOTIDE SEQUENCE [LARGE SCALE GENOMIC DNA]</scope>
    <source>
        <strain evidence="1 2">NEAU-G5</strain>
    </source>
</reference>
<dbReference type="EMBL" id="JAHKNI010000012">
    <property type="protein sequence ID" value="MBU3065994.1"/>
    <property type="molecule type" value="Genomic_DNA"/>
</dbReference>
<evidence type="ECO:0000313" key="1">
    <source>
        <dbReference type="EMBL" id="MBU3065994.1"/>
    </source>
</evidence>
<organism evidence="1 2">
    <name type="scientific">Nocardia albiluteola</name>
    <dbReference type="NCBI Taxonomy" id="2842303"/>
    <lineage>
        <taxon>Bacteria</taxon>
        <taxon>Bacillati</taxon>
        <taxon>Actinomycetota</taxon>
        <taxon>Actinomycetes</taxon>
        <taxon>Mycobacteriales</taxon>
        <taxon>Nocardiaceae</taxon>
        <taxon>Nocardia</taxon>
    </lineage>
</organism>
<protein>
    <submittedName>
        <fullName evidence="1">WXG100 family type VII secretion target</fullName>
    </submittedName>
</protein>